<feature type="compositionally biased region" description="Low complexity" evidence="4">
    <location>
        <begin position="323"/>
        <end position="332"/>
    </location>
</feature>
<evidence type="ECO:0000256" key="2">
    <source>
        <dbReference type="ARBA" id="ARBA00022771"/>
    </source>
</evidence>
<feature type="compositionally biased region" description="Polar residues" evidence="4">
    <location>
        <begin position="497"/>
        <end position="519"/>
    </location>
</feature>
<feature type="compositionally biased region" description="Polar residues" evidence="4">
    <location>
        <begin position="791"/>
        <end position="802"/>
    </location>
</feature>
<feature type="region of interest" description="Disordered" evidence="4">
    <location>
        <begin position="183"/>
        <end position="206"/>
    </location>
</feature>
<feature type="compositionally biased region" description="Basic residues" evidence="4">
    <location>
        <begin position="827"/>
        <end position="837"/>
    </location>
</feature>
<feature type="region of interest" description="Disordered" evidence="4">
    <location>
        <begin position="1061"/>
        <end position="1295"/>
    </location>
</feature>
<keyword evidence="3" id="KW-0862">Zinc</keyword>
<feature type="region of interest" description="Disordered" evidence="4">
    <location>
        <begin position="322"/>
        <end position="345"/>
    </location>
</feature>
<dbReference type="Proteomes" id="UP001222027">
    <property type="component" value="Unassembled WGS sequence"/>
</dbReference>
<keyword evidence="2" id="KW-0863">Zinc-finger</keyword>
<dbReference type="Pfam" id="PF24756">
    <property type="entry name" value="THD_CWZF3-5-7"/>
    <property type="match status" value="1"/>
</dbReference>
<dbReference type="InterPro" id="IPR056406">
    <property type="entry name" value="THD_CWZF3/5/7"/>
</dbReference>
<feature type="region of interest" description="Disordered" evidence="4">
    <location>
        <begin position="902"/>
        <end position="922"/>
    </location>
</feature>
<feature type="compositionally biased region" description="Basic and acidic residues" evidence="4">
    <location>
        <begin position="1081"/>
        <end position="1090"/>
    </location>
</feature>
<feature type="compositionally biased region" description="Polar residues" evidence="4">
    <location>
        <begin position="1117"/>
        <end position="1133"/>
    </location>
</feature>
<dbReference type="PROSITE" id="PS51050">
    <property type="entry name" value="ZF_CW"/>
    <property type="match status" value="1"/>
</dbReference>
<keyword evidence="7" id="KW-1185">Reference proteome</keyword>
<organism evidence="6 7">
    <name type="scientific">Ensete ventricosum</name>
    <name type="common">Abyssinian banana</name>
    <name type="synonym">Musa ensete</name>
    <dbReference type="NCBI Taxonomy" id="4639"/>
    <lineage>
        <taxon>Eukaryota</taxon>
        <taxon>Viridiplantae</taxon>
        <taxon>Streptophyta</taxon>
        <taxon>Embryophyta</taxon>
        <taxon>Tracheophyta</taxon>
        <taxon>Spermatophyta</taxon>
        <taxon>Magnoliopsida</taxon>
        <taxon>Liliopsida</taxon>
        <taxon>Zingiberales</taxon>
        <taxon>Musaceae</taxon>
        <taxon>Ensete</taxon>
    </lineage>
</organism>
<name>A0AAV8RMK2_ENSVE</name>
<dbReference type="InterPro" id="IPR011124">
    <property type="entry name" value="Znf_CW"/>
</dbReference>
<comment type="caution">
    <text evidence="6">The sequence shown here is derived from an EMBL/GenBank/DDBJ whole genome shotgun (WGS) entry which is preliminary data.</text>
</comment>
<evidence type="ECO:0000256" key="1">
    <source>
        <dbReference type="ARBA" id="ARBA00022723"/>
    </source>
</evidence>
<dbReference type="PANTHER" id="PTHR46524:SF7">
    <property type="entry name" value="CW-TYPE ZINC FINGER"/>
    <property type="match status" value="1"/>
</dbReference>
<feature type="compositionally biased region" description="Basic and acidic residues" evidence="4">
    <location>
        <begin position="416"/>
        <end position="430"/>
    </location>
</feature>
<protein>
    <recommendedName>
        <fullName evidence="5">CW-type domain-containing protein</fullName>
    </recommendedName>
</protein>
<evidence type="ECO:0000256" key="4">
    <source>
        <dbReference type="SAM" id="MobiDB-lite"/>
    </source>
</evidence>
<feature type="region of interest" description="Disordered" evidence="4">
    <location>
        <begin position="412"/>
        <end position="440"/>
    </location>
</feature>
<feature type="compositionally biased region" description="Basic and acidic residues" evidence="4">
    <location>
        <begin position="1239"/>
        <end position="1255"/>
    </location>
</feature>
<dbReference type="EMBL" id="JAQQAF010000003">
    <property type="protein sequence ID" value="KAJ8500488.1"/>
    <property type="molecule type" value="Genomic_DNA"/>
</dbReference>
<feature type="region of interest" description="Disordered" evidence="4">
    <location>
        <begin position="965"/>
        <end position="1035"/>
    </location>
</feature>
<proteinExistence type="predicted"/>
<accession>A0AAV8RMK2</accession>
<feature type="compositionally biased region" description="Basic and acidic residues" evidence="4">
    <location>
        <begin position="457"/>
        <end position="491"/>
    </location>
</feature>
<feature type="region of interest" description="Disordered" evidence="4">
    <location>
        <begin position="455"/>
        <end position="548"/>
    </location>
</feature>
<gene>
    <name evidence="6" type="ORF">OPV22_011040</name>
</gene>
<feature type="compositionally biased region" description="Basic and acidic residues" evidence="4">
    <location>
        <begin position="847"/>
        <end position="867"/>
    </location>
</feature>
<keyword evidence="1" id="KW-0479">Metal-binding</keyword>
<feature type="compositionally biased region" description="Low complexity" evidence="4">
    <location>
        <begin position="183"/>
        <end position="200"/>
    </location>
</feature>
<feature type="compositionally biased region" description="Basic and acidic residues" evidence="4">
    <location>
        <begin position="292"/>
        <end position="303"/>
    </location>
</feature>
<dbReference type="InterPro" id="IPR055300">
    <property type="entry name" value="CWZF3/5/7"/>
</dbReference>
<dbReference type="PANTHER" id="PTHR46524">
    <property type="entry name" value="CW-TYPE ZINC FINGER"/>
    <property type="match status" value="1"/>
</dbReference>
<evidence type="ECO:0000313" key="6">
    <source>
        <dbReference type="EMBL" id="KAJ8500488.1"/>
    </source>
</evidence>
<feature type="compositionally biased region" description="Polar residues" evidence="4">
    <location>
        <begin position="810"/>
        <end position="820"/>
    </location>
</feature>
<feature type="compositionally biased region" description="Basic residues" evidence="4">
    <location>
        <begin position="522"/>
        <end position="531"/>
    </location>
</feature>
<reference evidence="6 7" key="1">
    <citation type="submission" date="2022-12" db="EMBL/GenBank/DDBJ databases">
        <title>Chromosome-scale assembly of the Ensete ventricosum genome.</title>
        <authorList>
            <person name="Dussert Y."/>
            <person name="Stocks J."/>
            <person name="Wendawek A."/>
            <person name="Woldeyes F."/>
            <person name="Nichols R.A."/>
            <person name="Borrell J.S."/>
        </authorList>
    </citation>
    <scope>NUCLEOTIDE SEQUENCE [LARGE SCALE GENOMIC DNA]</scope>
    <source>
        <strain evidence="7">cv. Maze</strain>
        <tissue evidence="6">Seeds</tissue>
    </source>
</reference>
<evidence type="ECO:0000259" key="5">
    <source>
        <dbReference type="PROSITE" id="PS51050"/>
    </source>
</evidence>
<dbReference type="Pfam" id="PF07496">
    <property type="entry name" value="zf-CW"/>
    <property type="match status" value="1"/>
</dbReference>
<feature type="region of interest" description="Disordered" evidence="4">
    <location>
        <begin position="1"/>
        <end position="22"/>
    </location>
</feature>
<evidence type="ECO:0000256" key="3">
    <source>
        <dbReference type="ARBA" id="ARBA00022833"/>
    </source>
</evidence>
<feature type="compositionally biased region" description="Basic and acidic residues" evidence="4">
    <location>
        <begin position="975"/>
        <end position="994"/>
    </location>
</feature>
<sequence>MEEENELEEGEAYSGQEDDSCIDPDALSYIDEKIQNVLGHFQKDFEAGVSAENLGAKFGGYGSFLPTYQRSPSILCQTKSPQKVPNQNATKSPYNPSVEVTYQNPSVMMSSSFPKNNTLAVLPSDESCKRDMSINKSNIQEPRSQHGFNKTVSGTDHKTLKVRIKVGPDNDLARIYSGLGLDISPSSSSEDSPSRSGGISPEFQVMPDESPKNIIQVMTCLTVPGGFLLSPLQDSLLQLMEEDSSFIQQCQGGKTYHGLPQTSTGFADFTLHSGEVKCQMEKHSKSTKQKARPREIKSSEGKADLTTSWEIDPETQVRQGLDSNSLNLSSSSITKNAGRKKEKQLVGSLTKNDTNMSDYLRETKKASLKGGPTFPGSMNDKHFELFESTNNVAGSSGNEVILSNEQHNSKASMLEKAFEERSTNNHKVEKSNLQSEGRSKVEKYFDMTNTHLTGCKRKNEQITEPDDHVKPSSPPYKEKTLQRKDQISDGKKKVKLSQANSESFGNNLKDSISGNSSATPKEKKKTSHAKAGHAEKKSKVRNSRTDLSGAAIRESSGYENWDVKTELLENGVGSLDFRSKGKQKATKAKHEKQPIMSTHIFNEKPVDRNAEKTQIPGASVSEKTQIPGAFVNGHILAASSTYNAPATGATVAPQPPVFINEHWVCCDICQKWRLLPYGTDPDHLPKKWQCSLLNWLSRMNSCDISEEETTNALRALYLVPAPENGASFNVHHDVVSTNVSWASGVHPGQNLEPGFPNVPPVAKKKSGLKGDLDLPHSTSSQLSDSVKKDQQTSVKFRSSNDANQHHPFELNSSNKGSTDFNAEMQKPKQKDKHKKRGSYSDGGNHSGKIEKHSKSKSKREVDRDDRRAPKKPKKESLQYPSKDCSEHDVGAKVFVETDIGGSSNKVIANNEPRWNSFPLSKGSKCDLNVNYSSSKKLGDEVQSITNGESKQHFVATDVDKLSTMDISTKKKKGKERQGSQHGEESHVTGKHVLENEVIVQRAPGPAEPVNKKVELTMSVGKGSKTTKLNNRMDTKGNITKMILPASGEHLTAGMDDEVPYVVEKKHRSSQSEGNIASQRALDFDSSKRDVMFTQPPVAEAANSSSSKVSGSHKSRSNLQETKGSPVESVSSSPLRIPSIEKLSHKSILEQKSGATNSGFPALGKPRICSDSEFDGRSGRSGKGKKPFSVQKAADSGILDSLEGTSDYLRKERNKSSDGKSEERLHVKLSAHNGSSPAELGKHSYKDDIQDLDKVNGHQLVNDSSQRKSGKNSSGLKEKHRGSKSVLDKSRLKVSGSYNEHKDLHSVKNGSNGRLEGSFVSGEHACPDDLRNEEGNFQGEDEKEFLGKKDPNLKYIAGRRGNSSPSVVQENMDGVPSLFSNPQRDLDSKIPVGMRCVKPDFQVGPSFLNEKALSRPYLDRINCPEPPSGLVNADTSRVVKQHRPHDCHNGLHNNNLRHATPFVSDSSSPLRKENCAAVLKEARDLKHSANRLKSEGLELESTGLYFEAALKFLHVAALMEPVNFDSAKQAEAAQMYFETAKLCEFVAHEYEKVKNMAAVSLAYKCVEVAYLKTAYCKSPNATKDRHELQAAFQILPPGESPSSSSSDVDNLNNQAILGKNASAKGVSSPQVAGNHVIAARHYHQVVRLLHYTNELNCAFEATRKSEAAFAAANVSPEKDRTGCLSSVRKSLLHGHAEVKTSDQWDFDFSDRTLCSPGGSFGGRYVHSGQHAKIFCKVFFAVFVVLDTDKFGTKCQISPFFNSTTPSTTDYLFWRHLLQAKSSEGQTWLYDLATTRELYYYS</sequence>
<feature type="domain" description="CW-type" evidence="5">
    <location>
        <begin position="657"/>
        <end position="710"/>
    </location>
</feature>
<feature type="region of interest" description="Disordered" evidence="4">
    <location>
        <begin position="280"/>
        <end position="303"/>
    </location>
</feature>
<evidence type="ECO:0000313" key="7">
    <source>
        <dbReference type="Proteomes" id="UP001222027"/>
    </source>
</evidence>
<dbReference type="Gene3D" id="3.30.40.100">
    <property type="match status" value="1"/>
</dbReference>
<feature type="region of interest" description="Disordered" evidence="4">
    <location>
        <begin position="749"/>
        <end position="888"/>
    </location>
</feature>
<feature type="compositionally biased region" description="Basic and acidic residues" evidence="4">
    <location>
        <begin position="1167"/>
        <end position="1177"/>
    </location>
</feature>
<feature type="compositionally biased region" description="Basic and acidic residues" evidence="4">
    <location>
        <begin position="1207"/>
        <end position="1225"/>
    </location>
</feature>
<dbReference type="GO" id="GO:0008270">
    <property type="term" value="F:zinc ion binding"/>
    <property type="evidence" value="ECO:0007669"/>
    <property type="project" value="UniProtKB-KW"/>
</dbReference>